<feature type="compositionally biased region" description="Low complexity" evidence="1">
    <location>
        <begin position="256"/>
        <end position="277"/>
    </location>
</feature>
<feature type="region of interest" description="Disordered" evidence="1">
    <location>
        <begin position="147"/>
        <end position="179"/>
    </location>
</feature>
<keyword evidence="4" id="KW-1185">Reference proteome</keyword>
<evidence type="ECO:0000256" key="2">
    <source>
        <dbReference type="SAM" id="Phobius"/>
    </source>
</evidence>
<accession>A0A6A6FFR3</accession>
<organism evidence="3 4">
    <name type="scientific">Cercospora zeae-maydis SCOH1-5</name>
    <dbReference type="NCBI Taxonomy" id="717836"/>
    <lineage>
        <taxon>Eukaryota</taxon>
        <taxon>Fungi</taxon>
        <taxon>Dikarya</taxon>
        <taxon>Ascomycota</taxon>
        <taxon>Pezizomycotina</taxon>
        <taxon>Dothideomycetes</taxon>
        <taxon>Dothideomycetidae</taxon>
        <taxon>Mycosphaerellales</taxon>
        <taxon>Mycosphaerellaceae</taxon>
        <taxon>Cercospora</taxon>
    </lineage>
</organism>
<gene>
    <name evidence="3" type="ORF">CERZMDRAFT_84695</name>
</gene>
<feature type="compositionally biased region" description="Low complexity" evidence="1">
    <location>
        <begin position="497"/>
        <end position="524"/>
    </location>
</feature>
<feature type="region of interest" description="Disordered" evidence="1">
    <location>
        <begin position="205"/>
        <end position="283"/>
    </location>
</feature>
<dbReference type="Proteomes" id="UP000799539">
    <property type="component" value="Unassembled WGS sequence"/>
</dbReference>
<proteinExistence type="predicted"/>
<feature type="transmembrane region" description="Helical" evidence="2">
    <location>
        <begin position="14"/>
        <end position="33"/>
    </location>
</feature>
<feature type="region of interest" description="Disordered" evidence="1">
    <location>
        <begin position="478"/>
        <end position="524"/>
    </location>
</feature>
<keyword evidence="2" id="KW-0812">Transmembrane</keyword>
<protein>
    <submittedName>
        <fullName evidence="3">Uncharacterized protein</fullName>
    </submittedName>
</protein>
<keyword evidence="2" id="KW-1133">Transmembrane helix</keyword>
<dbReference type="EMBL" id="ML992673">
    <property type="protein sequence ID" value="KAF2212329.1"/>
    <property type="molecule type" value="Genomic_DNA"/>
</dbReference>
<feature type="region of interest" description="Disordered" evidence="1">
    <location>
        <begin position="442"/>
        <end position="464"/>
    </location>
</feature>
<sequence length="869" mass="94733">MALSDVARTVADAVTIRFFIIMNLFSAACDYILDDTNMTGQCFAAARTFAHAVAYPFVAVAYFVFAICAWTLDLLQYLLVAACALFVALSMYLAFKTLRPILGPILYPIYVYYTERHVKTARHVKPTDTPRVETFPDLPTDIVMTDAPPLPPAKKVSPSIKSTSKAQLETAKPLKRHSEYRPYTVTSTLSQKTLDAIVSARKAALDKKKESEVTVPLLPTAPTQPDSSRADHTKPTSKPEQGRVQFKATRDSEQRPPISASPDSPIPDAAPDQPAQSVESDELKAKVEAMVAAMGSLSILDPDWPACQPARPSALPPASMPSEDTAMPEVPEVLTAAPAAECDTGMQGVEVAEVSSFSAVQEEVMMDDAQPAVAEQSPEVLEQEMEDVVASAPVARNVAPLFAQASLRAPQQAAPALVALPVRPEVQEVEMDDARNDAPLQAQASLQAPQQAPSTPTASPLGTETPAAVAKMPKATPMALFSGNGNGMPDAIEQHGSQAPPQAAKSQAPSPTPSSAPAATPSTISANDLSHVAVFKGNTSANATMFAEEAARETEGTGRVFPKQSYGRAGEEGATNSRKRIALASPSARDSPDPMLPTADFHPLKDAAMTAERATGLIDSWVRSSNTMLSGLLRTLDEKKIDSTLELLLRRIQHIDEYLLAENRCWKVSTVGLPDSWKHEVVSNLKDVERLLELVGNAFGRSMDQCLAPIVEICRFSPGSSMMKIPEKFSRLYELLSPTCEVLHKKIKDLQRNGTTYKPEPYWNMLKRGDHDRPFFDESWQVIFDVHALVSRYPDWWKHMIQNNFGSGSEEVLIAMKDDIRIVDSWLEALVGQHGTKAKAECRWLYDVGMRTRGLYRSLTAEIAKKRSA</sequence>
<evidence type="ECO:0000313" key="4">
    <source>
        <dbReference type="Proteomes" id="UP000799539"/>
    </source>
</evidence>
<feature type="region of interest" description="Disordered" evidence="1">
    <location>
        <begin position="550"/>
        <end position="577"/>
    </location>
</feature>
<feature type="compositionally biased region" description="Low complexity" evidence="1">
    <location>
        <begin position="442"/>
        <end position="460"/>
    </location>
</feature>
<keyword evidence="2" id="KW-0472">Membrane</keyword>
<feature type="transmembrane region" description="Helical" evidence="2">
    <location>
        <begin position="53"/>
        <end position="72"/>
    </location>
</feature>
<dbReference type="AlphaFoldDB" id="A0A6A6FFR3"/>
<name>A0A6A6FFR3_9PEZI</name>
<evidence type="ECO:0000256" key="1">
    <source>
        <dbReference type="SAM" id="MobiDB-lite"/>
    </source>
</evidence>
<reference evidence="3" key="1">
    <citation type="journal article" date="2020" name="Stud. Mycol.">
        <title>101 Dothideomycetes genomes: a test case for predicting lifestyles and emergence of pathogens.</title>
        <authorList>
            <person name="Haridas S."/>
            <person name="Albert R."/>
            <person name="Binder M."/>
            <person name="Bloem J."/>
            <person name="Labutti K."/>
            <person name="Salamov A."/>
            <person name="Andreopoulos B."/>
            <person name="Baker S."/>
            <person name="Barry K."/>
            <person name="Bills G."/>
            <person name="Bluhm B."/>
            <person name="Cannon C."/>
            <person name="Castanera R."/>
            <person name="Culley D."/>
            <person name="Daum C."/>
            <person name="Ezra D."/>
            <person name="Gonzalez J."/>
            <person name="Henrissat B."/>
            <person name="Kuo A."/>
            <person name="Liang C."/>
            <person name="Lipzen A."/>
            <person name="Lutzoni F."/>
            <person name="Magnuson J."/>
            <person name="Mondo S."/>
            <person name="Nolan M."/>
            <person name="Ohm R."/>
            <person name="Pangilinan J."/>
            <person name="Park H.-J."/>
            <person name="Ramirez L."/>
            <person name="Alfaro M."/>
            <person name="Sun H."/>
            <person name="Tritt A."/>
            <person name="Yoshinaga Y."/>
            <person name="Zwiers L.-H."/>
            <person name="Turgeon B."/>
            <person name="Goodwin S."/>
            <person name="Spatafora J."/>
            <person name="Crous P."/>
            <person name="Grigoriev I."/>
        </authorList>
    </citation>
    <scope>NUCLEOTIDE SEQUENCE</scope>
    <source>
        <strain evidence="3">SCOH1-5</strain>
    </source>
</reference>
<feature type="transmembrane region" description="Helical" evidence="2">
    <location>
        <begin position="78"/>
        <end position="95"/>
    </location>
</feature>
<dbReference type="OrthoDB" id="3649651at2759"/>
<evidence type="ECO:0000313" key="3">
    <source>
        <dbReference type="EMBL" id="KAF2212329.1"/>
    </source>
</evidence>